<sequence>MSPGQPGKFAQACFVGRASGDKEHWKHGAAQGGEAAVLRVVRGSGRQKITKKSANSATLNNISHRASQAMLMRLRSNISSNNRGMPGDRRAHNIVSFLSLRGKETQSEKASQKIKPLKYSFSDCFFAKNTKRATCARSVCVFEDVVAIETGSVATVLLGV</sequence>
<organism evidence="1 2">
    <name type="scientific">Pleurodeles waltl</name>
    <name type="common">Iberian ribbed newt</name>
    <dbReference type="NCBI Taxonomy" id="8319"/>
    <lineage>
        <taxon>Eukaryota</taxon>
        <taxon>Metazoa</taxon>
        <taxon>Chordata</taxon>
        <taxon>Craniata</taxon>
        <taxon>Vertebrata</taxon>
        <taxon>Euteleostomi</taxon>
        <taxon>Amphibia</taxon>
        <taxon>Batrachia</taxon>
        <taxon>Caudata</taxon>
        <taxon>Salamandroidea</taxon>
        <taxon>Salamandridae</taxon>
        <taxon>Pleurodelinae</taxon>
        <taxon>Pleurodeles</taxon>
    </lineage>
</organism>
<proteinExistence type="predicted"/>
<evidence type="ECO:0000313" key="1">
    <source>
        <dbReference type="EMBL" id="KAJ1186664.1"/>
    </source>
</evidence>
<name>A0AAV7UC30_PLEWA</name>
<comment type="caution">
    <text evidence="1">The sequence shown here is derived from an EMBL/GenBank/DDBJ whole genome shotgun (WGS) entry which is preliminary data.</text>
</comment>
<evidence type="ECO:0000313" key="2">
    <source>
        <dbReference type="Proteomes" id="UP001066276"/>
    </source>
</evidence>
<dbReference type="EMBL" id="JANPWB010000005">
    <property type="protein sequence ID" value="KAJ1186664.1"/>
    <property type="molecule type" value="Genomic_DNA"/>
</dbReference>
<protein>
    <submittedName>
        <fullName evidence="1">Uncharacterized protein</fullName>
    </submittedName>
</protein>
<gene>
    <name evidence="1" type="ORF">NDU88_003445</name>
</gene>
<reference evidence="1" key="1">
    <citation type="journal article" date="2022" name="bioRxiv">
        <title>Sequencing and chromosome-scale assembly of the giantPleurodeles waltlgenome.</title>
        <authorList>
            <person name="Brown T."/>
            <person name="Elewa A."/>
            <person name="Iarovenko S."/>
            <person name="Subramanian E."/>
            <person name="Araus A.J."/>
            <person name="Petzold A."/>
            <person name="Susuki M."/>
            <person name="Suzuki K.-i.T."/>
            <person name="Hayashi T."/>
            <person name="Toyoda A."/>
            <person name="Oliveira C."/>
            <person name="Osipova E."/>
            <person name="Leigh N.D."/>
            <person name="Simon A."/>
            <person name="Yun M.H."/>
        </authorList>
    </citation>
    <scope>NUCLEOTIDE SEQUENCE</scope>
    <source>
        <strain evidence="1">20211129_DDA</strain>
        <tissue evidence="1">Liver</tissue>
    </source>
</reference>
<dbReference type="Proteomes" id="UP001066276">
    <property type="component" value="Chromosome 3_1"/>
</dbReference>
<accession>A0AAV7UC30</accession>
<dbReference type="AlphaFoldDB" id="A0AAV7UC30"/>
<keyword evidence="2" id="KW-1185">Reference proteome</keyword>